<gene>
    <name evidence="2" type="ORF">N7494_009381</name>
</gene>
<evidence type="ECO:0000313" key="3">
    <source>
        <dbReference type="Proteomes" id="UP001220324"/>
    </source>
</evidence>
<dbReference type="Proteomes" id="UP001220324">
    <property type="component" value="Unassembled WGS sequence"/>
</dbReference>
<dbReference type="AlphaFoldDB" id="A0AAD6CRL8"/>
<protein>
    <submittedName>
        <fullName evidence="2">Uncharacterized protein</fullName>
    </submittedName>
</protein>
<feature type="compositionally biased region" description="Polar residues" evidence="1">
    <location>
        <begin position="610"/>
        <end position="633"/>
    </location>
</feature>
<feature type="region of interest" description="Disordered" evidence="1">
    <location>
        <begin position="1"/>
        <end position="24"/>
    </location>
</feature>
<accession>A0AAD6CRL8</accession>
<feature type="compositionally biased region" description="Polar residues" evidence="1">
    <location>
        <begin position="445"/>
        <end position="454"/>
    </location>
</feature>
<feature type="compositionally biased region" description="Polar residues" evidence="1">
    <location>
        <begin position="1"/>
        <end position="10"/>
    </location>
</feature>
<proteinExistence type="predicted"/>
<keyword evidence="3" id="KW-1185">Reference proteome</keyword>
<dbReference type="EMBL" id="JAQIZZ010000007">
    <property type="protein sequence ID" value="KAJ5532829.1"/>
    <property type="molecule type" value="Genomic_DNA"/>
</dbReference>
<feature type="compositionally biased region" description="Acidic residues" evidence="1">
    <location>
        <begin position="467"/>
        <end position="481"/>
    </location>
</feature>
<feature type="region of interest" description="Disordered" evidence="1">
    <location>
        <begin position="276"/>
        <end position="333"/>
    </location>
</feature>
<evidence type="ECO:0000256" key="1">
    <source>
        <dbReference type="SAM" id="MobiDB-lite"/>
    </source>
</evidence>
<sequence length="643" mass="69657">MGTGPASPQAQACGPSEPAADSSFSFTPIKAIRAIPHIWERKPSTPFQAGAKSRKLWKRFRTSFSGMKSLETSTMMEQGAFQTAINASRDAGYARGVKRLCVGADEPEKRPVFQMQEPARSFLETKWEPERGQKRRKLPDAPINIYDESLQNNQSDDVMTESDVPLISMRSPLKATFFNNHMNQTFDGASDADGVKSPASGSMAREQCAMINTAAKDENRDTAPTPTKVVRDLTQQQEGTLVRSALRSSLDGADTALLNDFLSKAQAKRAAKAALMDQEGDVTEKSSSAEESPEAEITTPRSRRALEVLDTNSPSPVKPDVSVTKSDVPLGDEAPENEVTKVIMEEEPAPGSPSCRRSTRVKVPTVNPANVRNTIALRRAKGNEFIFLQRTEAQEVALATKKNTRLNRGGAVPPQIVLEAFALLQRQGISPYDDCKGASHRSSTRKSVTWNDDQLVQYEDERQSSEILEEKDDSSSDDVEEGTQSRSASTRSEKKASSQRSSRSQMRESSSNEESESAPAPATAPQRSRRVRRLGESAMVSGTPVKTGSGRISKRSAPSAPTEAVVSAGPSTPTKPRRKLTPKSPSLSSLTAPASKTVGAVEQPFVSGIPTRSASTSDGSSESKRSILQSSAGCTPRRIRVRN</sequence>
<name>A0AAD6CRL8_9EURO</name>
<organism evidence="2 3">
    <name type="scientific">Penicillium frequentans</name>
    <dbReference type="NCBI Taxonomy" id="3151616"/>
    <lineage>
        <taxon>Eukaryota</taxon>
        <taxon>Fungi</taxon>
        <taxon>Dikarya</taxon>
        <taxon>Ascomycota</taxon>
        <taxon>Pezizomycotina</taxon>
        <taxon>Eurotiomycetes</taxon>
        <taxon>Eurotiomycetidae</taxon>
        <taxon>Eurotiales</taxon>
        <taxon>Aspergillaceae</taxon>
        <taxon>Penicillium</taxon>
    </lineage>
</organism>
<feature type="compositionally biased region" description="Low complexity" evidence="1">
    <location>
        <begin position="582"/>
        <end position="597"/>
    </location>
</feature>
<comment type="caution">
    <text evidence="2">The sequence shown here is derived from an EMBL/GenBank/DDBJ whole genome shotgun (WGS) entry which is preliminary data.</text>
</comment>
<evidence type="ECO:0000313" key="2">
    <source>
        <dbReference type="EMBL" id="KAJ5532829.1"/>
    </source>
</evidence>
<feature type="region of interest" description="Disordered" evidence="1">
    <location>
        <begin position="431"/>
        <end position="643"/>
    </location>
</feature>
<reference evidence="2 3" key="1">
    <citation type="journal article" date="2023" name="IMA Fungus">
        <title>Comparative genomic study of the Penicillium genus elucidates a diverse pangenome and 15 lateral gene transfer events.</title>
        <authorList>
            <person name="Petersen C."/>
            <person name="Sorensen T."/>
            <person name="Nielsen M.R."/>
            <person name="Sondergaard T.E."/>
            <person name="Sorensen J.L."/>
            <person name="Fitzpatrick D.A."/>
            <person name="Frisvad J.C."/>
            <person name="Nielsen K.L."/>
        </authorList>
    </citation>
    <scope>NUCLEOTIDE SEQUENCE [LARGE SCALE GENOMIC DNA]</scope>
    <source>
        <strain evidence="2 3">IBT 35679</strain>
    </source>
</reference>
<feature type="compositionally biased region" description="Low complexity" evidence="1">
    <location>
        <begin position="498"/>
        <end position="509"/>
    </location>
</feature>